<feature type="transmembrane region" description="Helical" evidence="1">
    <location>
        <begin position="76"/>
        <end position="93"/>
    </location>
</feature>
<dbReference type="Proteomes" id="UP000298097">
    <property type="component" value="Unassembled WGS sequence"/>
</dbReference>
<feature type="transmembrane region" description="Helical" evidence="1">
    <location>
        <begin position="46"/>
        <end position="64"/>
    </location>
</feature>
<sequence length="122" mass="13400">MKTKSPIKAVDLLEMPPESDNAKDLRSILSNSIVVSKDPWRHSNKTFFLGLAISLYGFYVLQAFPEASVSEGFGGIKLHAILTIFGLTLMSWYKLSEIIKALGDFISKIRGNGVGQNPPSVE</sequence>
<proteinExistence type="predicted"/>
<dbReference type="OrthoDB" id="343324at2"/>
<keyword evidence="1" id="KW-0812">Transmembrane</keyword>
<keyword evidence="1" id="KW-0472">Membrane</keyword>
<reference evidence="2" key="1">
    <citation type="journal article" date="2019" name="PLoS Negl. Trop. Dis.">
        <title>Revisiting the worldwide diversity of Leptospira species in the environment.</title>
        <authorList>
            <person name="Vincent A.T."/>
            <person name="Schiettekatte O."/>
            <person name="Bourhy P."/>
            <person name="Veyrier F.J."/>
            <person name="Picardeau M."/>
        </authorList>
    </citation>
    <scope>NUCLEOTIDE SEQUENCE [LARGE SCALE GENOMIC DNA]</scope>
    <source>
        <strain evidence="2">201800301</strain>
    </source>
</reference>
<evidence type="ECO:0000313" key="2">
    <source>
        <dbReference type="EMBL" id="TGK41212.1"/>
    </source>
</evidence>
<keyword evidence="1" id="KW-1133">Transmembrane helix</keyword>
<dbReference type="AlphaFoldDB" id="A0A4V3JG80"/>
<keyword evidence="3" id="KW-1185">Reference proteome</keyword>
<gene>
    <name evidence="2" type="ORF">EHO65_07210</name>
</gene>
<comment type="caution">
    <text evidence="2">The sequence shown here is derived from an EMBL/GenBank/DDBJ whole genome shotgun (WGS) entry which is preliminary data.</text>
</comment>
<dbReference type="EMBL" id="RQEY01000012">
    <property type="protein sequence ID" value="TGK41212.1"/>
    <property type="molecule type" value="Genomic_DNA"/>
</dbReference>
<evidence type="ECO:0000313" key="3">
    <source>
        <dbReference type="Proteomes" id="UP000298097"/>
    </source>
</evidence>
<evidence type="ECO:0000256" key="1">
    <source>
        <dbReference type="SAM" id="Phobius"/>
    </source>
</evidence>
<organism evidence="2 3">
    <name type="scientific">Leptospira andrefontaineae</name>
    <dbReference type="NCBI Taxonomy" id="2484976"/>
    <lineage>
        <taxon>Bacteria</taxon>
        <taxon>Pseudomonadati</taxon>
        <taxon>Spirochaetota</taxon>
        <taxon>Spirochaetia</taxon>
        <taxon>Leptospirales</taxon>
        <taxon>Leptospiraceae</taxon>
        <taxon>Leptospira</taxon>
    </lineage>
</organism>
<name>A0A4V3JG80_9LEPT</name>
<dbReference type="RefSeq" id="WP_135773463.1">
    <property type="nucleotide sequence ID" value="NZ_RQEY01000012.1"/>
</dbReference>
<accession>A0A4V3JG80</accession>
<protein>
    <submittedName>
        <fullName evidence="2">Uncharacterized protein</fullName>
    </submittedName>
</protein>